<name>A0ACB7U575_DIOAL</name>
<sequence>MIYFAYSSPLSATKPLFYNYSFSSSSSSTLSLSPAQTSSSMASNNEVVWEVPGYLRVYKDGHVERLAHPGPDFVTATYDPINEVSSKDIIIEPNTGVSARLYLPKQVENKPEKRFPVLVYYHGGGFCVGSAFSSWNQNNLNLLSSKANIIIVAVEYRLAPEHPLPTGYEDSWQALQWVISESNDEVWLQNHADFGRVFVSGDSAGGNIAHHMVMRIGSSEGMKLIKGMVLVHPYFWGVERLECEIEKAGNESSKVLTVDTLDKIWPSVCHGTSGNDDDRINPFVEGAPSLAGLGCEKVMVCVGGKDLLRGRGRIYYEKLKSSGWKGMVEFLESHGEDHCFHLFNPGCDKALEMMKRLVDFFN</sequence>
<organism evidence="1 2">
    <name type="scientific">Dioscorea alata</name>
    <name type="common">Purple yam</name>
    <dbReference type="NCBI Taxonomy" id="55571"/>
    <lineage>
        <taxon>Eukaryota</taxon>
        <taxon>Viridiplantae</taxon>
        <taxon>Streptophyta</taxon>
        <taxon>Embryophyta</taxon>
        <taxon>Tracheophyta</taxon>
        <taxon>Spermatophyta</taxon>
        <taxon>Magnoliopsida</taxon>
        <taxon>Liliopsida</taxon>
        <taxon>Dioscoreales</taxon>
        <taxon>Dioscoreaceae</taxon>
        <taxon>Dioscorea</taxon>
    </lineage>
</organism>
<keyword evidence="1" id="KW-0378">Hydrolase</keyword>
<dbReference type="Proteomes" id="UP000827976">
    <property type="component" value="Chromosome 18"/>
</dbReference>
<comment type="caution">
    <text evidence="1">The sequence shown here is derived from an EMBL/GenBank/DDBJ whole genome shotgun (WGS) entry which is preliminary data.</text>
</comment>
<protein>
    <submittedName>
        <fullName evidence="1">Carboxylesterase protein</fullName>
        <ecNumber evidence="1">3.1.1.1</ecNumber>
    </submittedName>
</protein>
<accession>A0ACB7U575</accession>
<evidence type="ECO:0000313" key="1">
    <source>
        <dbReference type="EMBL" id="KAH7655437.1"/>
    </source>
</evidence>
<keyword evidence="2" id="KW-1185">Reference proteome</keyword>
<evidence type="ECO:0000313" key="2">
    <source>
        <dbReference type="Proteomes" id="UP000827976"/>
    </source>
</evidence>
<reference evidence="2" key="1">
    <citation type="journal article" date="2022" name="Nat. Commun.">
        <title>Chromosome evolution and the genetic basis of agronomically important traits in greater yam.</title>
        <authorList>
            <person name="Bredeson J.V."/>
            <person name="Lyons J.B."/>
            <person name="Oniyinde I.O."/>
            <person name="Okereke N.R."/>
            <person name="Kolade O."/>
            <person name="Nnabue I."/>
            <person name="Nwadili C.O."/>
            <person name="Hribova E."/>
            <person name="Parker M."/>
            <person name="Nwogha J."/>
            <person name="Shu S."/>
            <person name="Carlson J."/>
            <person name="Kariba R."/>
            <person name="Muthemba S."/>
            <person name="Knop K."/>
            <person name="Barton G.J."/>
            <person name="Sherwood A.V."/>
            <person name="Lopez-Montes A."/>
            <person name="Asiedu R."/>
            <person name="Jamnadass R."/>
            <person name="Muchugi A."/>
            <person name="Goodstein D."/>
            <person name="Egesi C.N."/>
            <person name="Featherston J."/>
            <person name="Asfaw A."/>
            <person name="Simpson G.G."/>
            <person name="Dolezel J."/>
            <person name="Hendre P.S."/>
            <person name="Van Deynze A."/>
            <person name="Kumar P.L."/>
            <person name="Obidiegwu J.E."/>
            <person name="Bhattacharjee R."/>
            <person name="Rokhsar D.S."/>
        </authorList>
    </citation>
    <scope>NUCLEOTIDE SEQUENCE [LARGE SCALE GENOMIC DNA]</scope>
    <source>
        <strain evidence="2">cv. TDa95/00328</strain>
    </source>
</reference>
<dbReference type="EC" id="3.1.1.1" evidence="1"/>
<dbReference type="EMBL" id="CM037028">
    <property type="protein sequence ID" value="KAH7655437.1"/>
    <property type="molecule type" value="Genomic_DNA"/>
</dbReference>
<proteinExistence type="predicted"/>
<gene>
    <name evidence="1" type="ORF">IHE45_18G010200</name>
</gene>